<dbReference type="GO" id="GO:0008237">
    <property type="term" value="F:metallopeptidase activity"/>
    <property type="evidence" value="ECO:0007669"/>
    <property type="project" value="UniProtKB-KW"/>
</dbReference>
<evidence type="ECO:0000259" key="9">
    <source>
        <dbReference type="Pfam" id="PF01433"/>
    </source>
</evidence>
<reference evidence="13" key="1">
    <citation type="submission" date="2013-12" db="EMBL/GenBank/DDBJ databases">
        <authorList>
            <person name="Omoto C.K."/>
            <person name="Sibley D."/>
            <person name="Venepally P."/>
            <person name="Hadjithomas M."/>
            <person name="Karamycheva S."/>
            <person name="Brunk B."/>
            <person name="Roos D."/>
            <person name="Caler E."/>
            <person name="Lorenzi H."/>
        </authorList>
    </citation>
    <scope>NUCLEOTIDE SEQUENCE</scope>
</reference>
<gene>
    <name evidence="13" type="ORF">GNI_155300</name>
</gene>
<dbReference type="Pfam" id="PF17432">
    <property type="entry name" value="DUF3458_C"/>
    <property type="match status" value="1"/>
</dbReference>
<dbReference type="InterPro" id="IPR024601">
    <property type="entry name" value="Peptidase_M1_pepN_C"/>
</dbReference>
<evidence type="ECO:0000256" key="2">
    <source>
        <dbReference type="ARBA" id="ARBA00010136"/>
    </source>
</evidence>
<evidence type="ECO:0000259" key="11">
    <source>
        <dbReference type="Pfam" id="PF17432"/>
    </source>
</evidence>
<comment type="cofactor">
    <cofactor evidence="1">
        <name>Zn(2+)</name>
        <dbReference type="ChEBI" id="CHEBI:29105"/>
    </cofactor>
</comment>
<keyword evidence="4" id="KW-0645">Protease</keyword>
<keyword evidence="8" id="KW-0482">Metalloprotease</keyword>
<feature type="domain" description="Peptidase M1 membrane alanine aminopeptidase" evidence="9">
    <location>
        <begin position="232"/>
        <end position="441"/>
    </location>
</feature>
<dbReference type="Pfam" id="PF01433">
    <property type="entry name" value="Peptidase_M1"/>
    <property type="match status" value="1"/>
</dbReference>
<dbReference type="GeneID" id="22915370"/>
<dbReference type="VEuPathDB" id="CryptoDB:GNI_155300"/>
<dbReference type="EMBL" id="AFNH02001160">
    <property type="protein sequence ID" value="EZG43958.1"/>
    <property type="molecule type" value="Genomic_DNA"/>
</dbReference>
<dbReference type="Gene3D" id="1.10.390.10">
    <property type="entry name" value="Neutral Protease Domain 2"/>
    <property type="match status" value="1"/>
</dbReference>
<evidence type="ECO:0000259" key="10">
    <source>
        <dbReference type="Pfam" id="PF11940"/>
    </source>
</evidence>
<dbReference type="Gene3D" id="1.25.50.10">
    <property type="entry name" value="Peptidase M1, alanyl aminopeptidase, C-terminal domain"/>
    <property type="match status" value="1"/>
</dbReference>
<dbReference type="GO" id="GO:0006508">
    <property type="term" value="P:proteolysis"/>
    <property type="evidence" value="ECO:0007669"/>
    <property type="project" value="UniProtKB-KW"/>
</dbReference>
<dbReference type="SUPFAM" id="SSF55486">
    <property type="entry name" value="Metalloproteases ('zincins'), catalytic domain"/>
    <property type="match status" value="1"/>
</dbReference>
<dbReference type="RefSeq" id="XP_011132877.1">
    <property type="nucleotide sequence ID" value="XM_011134575.1"/>
</dbReference>
<organism evidence="13 14">
    <name type="scientific">Gregarina niphandrodes</name>
    <name type="common">Septate eugregarine</name>
    <dbReference type="NCBI Taxonomy" id="110365"/>
    <lineage>
        <taxon>Eukaryota</taxon>
        <taxon>Sar</taxon>
        <taxon>Alveolata</taxon>
        <taxon>Apicomplexa</taxon>
        <taxon>Conoidasida</taxon>
        <taxon>Gregarinasina</taxon>
        <taxon>Eugregarinorida</taxon>
        <taxon>Gregarinidae</taxon>
        <taxon>Gregarina</taxon>
    </lineage>
</organism>
<dbReference type="OrthoDB" id="10031169at2759"/>
<dbReference type="CDD" id="cd09600">
    <property type="entry name" value="M1_APN"/>
    <property type="match status" value="1"/>
</dbReference>
<evidence type="ECO:0000256" key="1">
    <source>
        <dbReference type="ARBA" id="ARBA00001947"/>
    </source>
</evidence>
<proteinExistence type="inferred from homology"/>
<evidence type="ECO:0000256" key="4">
    <source>
        <dbReference type="ARBA" id="ARBA00022670"/>
    </source>
</evidence>
<evidence type="ECO:0000259" key="12">
    <source>
        <dbReference type="Pfam" id="PF17900"/>
    </source>
</evidence>
<dbReference type="OMA" id="FKRWYSQ"/>
<dbReference type="eggNOG" id="KOG1046">
    <property type="taxonomic scope" value="Eukaryota"/>
</dbReference>
<dbReference type="InterPro" id="IPR014782">
    <property type="entry name" value="Peptidase_M1_dom"/>
</dbReference>
<dbReference type="InterPro" id="IPR001930">
    <property type="entry name" value="Peptidase_M1"/>
</dbReference>
<dbReference type="PRINTS" id="PR00756">
    <property type="entry name" value="ALADIPTASE"/>
</dbReference>
<keyword evidence="14" id="KW-1185">Reference proteome</keyword>
<dbReference type="InterPro" id="IPR035414">
    <property type="entry name" value="Peptidase_M1_pepN_Ig-like"/>
</dbReference>
<dbReference type="EC" id="3.4.11.2" evidence="13"/>
<keyword evidence="7" id="KW-0862">Zinc</keyword>
<feature type="domain" description="Peptidase M1 alanyl aminopeptidase Ig-like fold" evidence="10">
    <location>
        <begin position="454"/>
        <end position="560"/>
    </location>
</feature>
<evidence type="ECO:0000256" key="7">
    <source>
        <dbReference type="ARBA" id="ARBA00022833"/>
    </source>
</evidence>
<dbReference type="Gene3D" id="3.30.2010.30">
    <property type="match status" value="1"/>
</dbReference>
<dbReference type="PANTHER" id="PTHR46322">
    <property type="entry name" value="PUROMYCIN-SENSITIVE AMINOPEPTIDASE"/>
    <property type="match status" value="1"/>
</dbReference>
<dbReference type="GO" id="GO:0008270">
    <property type="term" value="F:zinc ion binding"/>
    <property type="evidence" value="ECO:0007669"/>
    <property type="project" value="InterPro"/>
</dbReference>
<dbReference type="InterPro" id="IPR042097">
    <property type="entry name" value="Aminopeptidase_N-like_N_sf"/>
</dbReference>
<dbReference type="SUPFAM" id="SSF63737">
    <property type="entry name" value="Leukotriene A4 hydrolase N-terminal domain"/>
    <property type="match status" value="1"/>
</dbReference>
<dbReference type="Pfam" id="PF17900">
    <property type="entry name" value="Peptidase_M1_N"/>
    <property type="match status" value="1"/>
</dbReference>
<dbReference type="PANTHER" id="PTHR46322:SF1">
    <property type="entry name" value="PUROMYCIN-SENSITIVE AMINOPEPTIDASE"/>
    <property type="match status" value="1"/>
</dbReference>
<evidence type="ECO:0000256" key="3">
    <source>
        <dbReference type="ARBA" id="ARBA00022438"/>
    </source>
</evidence>
<protein>
    <submittedName>
        <fullName evidence="13">Aminopeptidase N</fullName>
        <ecNumber evidence="13">3.4.11.2</ecNumber>
    </submittedName>
</protein>
<dbReference type="InterPro" id="IPR038438">
    <property type="entry name" value="PepN_Ig-like_sf"/>
</dbReference>
<feature type="domain" description="Aminopeptidase N-like N-terminal" evidence="12">
    <location>
        <begin position="20"/>
        <end position="188"/>
    </location>
</feature>
<evidence type="ECO:0000256" key="6">
    <source>
        <dbReference type="ARBA" id="ARBA00022801"/>
    </source>
</evidence>
<keyword evidence="3 13" id="KW-0031">Aminopeptidase</keyword>
<name>A0A023AZ68_GRENI</name>
<dbReference type="NCBIfam" id="TIGR02414">
    <property type="entry name" value="pepN_proteo"/>
    <property type="match status" value="1"/>
</dbReference>
<dbReference type="InterPro" id="IPR027268">
    <property type="entry name" value="Peptidase_M4/M1_CTD_sf"/>
</dbReference>
<comment type="caution">
    <text evidence="13">The sequence shown here is derived from an EMBL/GenBank/DDBJ whole genome shotgun (WGS) entry which is preliminary data.</text>
</comment>
<dbReference type="Gene3D" id="2.60.40.1840">
    <property type="match status" value="1"/>
</dbReference>
<sequence length="903" mass="102654">MCFVTPESYGPTPPFEFEHVDLTFYLDETNTKVVSKLTVKPKESKDLCLNGEELKLESVELDGQKLEAGGKDFEEKEGLLIVKKDSWGGKEKFVLQFTNFVNPTANTALMGLYKSANLLCTQCEAEGFRRITYFIDRPDVMSKYKVTLVGDKARYPVMLSNGNLIKSEDQGSNHVCVYEDPSKKPCYLFAVVAGPLGVLEDTFKNPSDGPDPNREIKLYCYAEEKYLARCKWALECVKKAMFWDYTVWHRPYDLDRFSIICIEDFNVGAMENKSLTTYNISCILGCKDTATDGRLQRISAVIGHEYFHNWSGNRVTVESWFNVTLKEGLTNFREQEFQRWAWNEGVQRIEAVRALRALQFPEDAGPLSHPVCPPKYKSIDNFYTMTIYEKGSEVINMLEHLVGKANFRKGTDHYFTKYDGCAVNYHDFASAIFDASGWKKEDYDQFFLWYHQKGTPRLVVEVLEVEDSAITVKVTQKLPAHAGAEGQEAKAYMMPFTVGVIDRESKKEAVPTQKFKLTEFETTLKIDGSAGDKPQKVTGLKKGGFALSVNREFSAPVIVEGLECPEDLSLLLGYDTDSFNRWDAAQVLYKRAIMQKFADKNTAPGELDSYIKNGIQGLLAENERVGGKNNGFLAFCLGLPLAAALEATMEQSDPVLLSKCTHALRKEIAATFKKEFTERFNKLWNEGKDEGHWEITEEACSKRQLRNACLSYISMIDEHTSDEDVKATKERITAYEAKCQTYNDRQAVYNIQMGWSKRMASEKDAAIDKFYKHVEHDENLLDDWFAGITCSPADDTLQRAEKLRQHPRYAESTNPNRFRAVTRAFSNNLRIFHDESGKGYEFVAQEVARFDKINGSVAAVCAKQLVNYNKYSPERQTQMKAQVDWLASQTLSKSTQEIVSCHK</sequence>
<keyword evidence="5" id="KW-0479">Metal-binding</keyword>
<dbReference type="Proteomes" id="UP000019763">
    <property type="component" value="Unassembled WGS sequence"/>
</dbReference>
<dbReference type="GO" id="GO:0016285">
    <property type="term" value="F:alanyl aminopeptidase activity"/>
    <property type="evidence" value="ECO:0007669"/>
    <property type="project" value="UniProtKB-EC"/>
</dbReference>
<evidence type="ECO:0000313" key="14">
    <source>
        <dbReference type="Proteomes" id="UP000019763"/>
    </source>
</evidence>
<dbReference type="InterPro" id="IPR037144">
    <property type="entry name" value="Peptidase_M1_pepN_C_sf"/>
</dbReference>
<evidence type="ECO:0000256" key="5">
    <source>
        <dbReference type="ARBA" id="ARBA00022723"/>
    </source>
</evidence>
<evidence type="ECO:0000313" key="13">
    <source>
        <dbReference type="EMBL" id="EZG43958.1"/>
    </source>
</evidence>
<dbReference type="Pfam" id="PF11940">
    <property type="entry name" value="DUF3458"/>
    <property type="match status" value="1"/>
</dbReference>
<comment type="similarity">
    <text evidence="2">Belongs to the peptidase M1 family.</text>
</comment>
<dbReference type="InterPro" id="IPR045357">
    <property type="entry name" value="Aminopeptidase_N-like_N"/>
</dbReference>
<accession>A0A023AZ68</accession>
<keyword evidence="6 13" id="KW-0378">Hydrolase</keyword>
<evidence type="ECO:0000256" key="8">
    <source>
        <dbReference type="ARBA" id="ARBA00023049"/>
    </source>
</evidence>
<dbReference type="Gene3D" id="2.60.40.1730">
    <property type="entry name" value="tricorn interacting facor f3 domain"/>
    <property type="match status" value="1"/>
</dbReference>
<dbReference type="AlphaFoldDB" id="A0A023AZ68"/>
<feature type="domain" description="Peptidase M1 alanyl aminopeptidase C-terminal" evidence="11">
    <location>
        <begin position="566"/>
        <end position="900"/>
    </location>
</feature>
<dbReference type="InterPro" id="IPR012779">
    <property type="entry name" value="Peptidase_M1_pepN"/>
</dbReference>